<dbReference type="EMBL" id="JBHRZV010000029">
    <property type="protein sequence ID" value="MFC3927826.1"/>
    <property type="molecule type" value="Genomic_DNA"/>
</dbReference>
<keyword evidence="1" id="KW-0472">Membrane</keyword>
<feature type="transmembrane region" description="Helical" evidence="1">
    <location>
        <begin position="74"/>
        <end position="93"/>
    </location>
</feature>
<dbReference type="InterPro" id="IPR036259">
    <property type="entry name" value="MFS_trans_sf"/>
</dbReference>
<evidence type="ECO:0000313" key="2">
    <source>
        <dbReference type="EMBL" id="MFC3927826.1"/>
    </source>
</evidence>
<comment type="caution">
    <text evidence="2">The sequence shown here is derived from an EMBL/GenBank/DDBJ whole genome shotgun (WGS) entry which is preliminary data.</text>
</comment>
<proteinExistence type="predicted"/>
<name>A0ABV8CUL4_9STRE</name>
<gene>
    <name evidence="2" type="ORF">ACFORF_04265</name>
</gene>
<keyword evidence="1" id="KW-0812">Transmembrane</keyword>
<keyword evidence="3" id="KW-1185">Reference proteome</keyword>
<evidence type="ECO:0000313" key="3">
    <source>
        <dbReference type="Proteomes" id="UP001595807"/>
    </source>
</evidence>
<sequence>MQTRKGWSLYLLALAACLIYGLTSGFRANYGIMLNGLVDYSGLSYSSVSLVMAIGQLVVGLVQPLFGTLAMKRTNSLVLMIGLFMVMSGLGLMTVSHSFVLLFIRLGCLVSGGLGLWHLGLSWERSRLSSGPRSLP</sequence>
<evidence type="ECO:0008006" key="4">
    <source>
        <dbReference type="Google" id="ProtNLM"/>
    </source>
</evidence>
<protein>
    <recommendedName>
        <fullName evidence="4">MFS transporter</fullName>
    </recommendedName>
</protein>
<accession>A0ABV8CUL4</accession>
<feature type="transmembrane region" description="Helical" evidence="1">
    <location>
        <begin position="99"/>
        <end position="119"/>
    </location>
</feature>
<feature type="transmembrane region" description="Helical" evidence="1">
    <location>
        <begin position="43"/>
        <end position="62"/>
    </location>
</feature>
<keyword evidence="1" id="KW-1133">Transmembrane helix</keyword>
<dbReference type="RefSeq" id="WP_380425812.1">
    <property type="nucleotide sequence ID" value="NZ_JBHRZV010000029.1"/>
</dbReference>
<dbReference type="Gene3D" id="1.20.1250.20">
    <property type="entry name" value="MFS general substrate transporter like domains"/>
    <property type="match status" value="1"/>
</dbReference>
<organism evidence="2 3">
    <name type="scientific">Streptococcus caprae</name>
    <dbReference type="NCBI Taxonomy" id="1640501"/>
    <lineage>
        <taxon>Bacteria</taxon>
        <taxon>Bacillati</taxon>
        <taxon>Bacillota</taxon>
        <taxon>Bacilli</taxon>
        <taxon>Lactobacillales</taxon>
        <taxon>Streptococcaceae</taxon>
        <taxon>Streptococcus</taxon>
    </lineage>
</organism>
<reference evidence="3" key="1">
    <citation type="journal article" date="2019" name="Int. J. Syst. Evol. Microbiol.">
        <title>The Global Catalogue of Microorganisms (GCM) 10K type strain sequencing project: providing services to taxonomists for standard genome sequencing and annotation.</title>
        <authorList>
            <consortium name="The Broad Institute Genomics Platform"/>
            <consortium name="The Broad Institute Genome Sequencing Center for Infectious Disease"/>
            <person name="Wu L."/>
            <person name="Ma J."/>
        </authorList>
    </citation>
    <scope>NUCLEOTIDE SEQUENCE [LARGE SCALE GENOMIC DNA]</scope>
    <source>
        <strain evidence="3">CCUG 67170</strain>
    </source>
</reference>
<dbReference type="Proteomes" id="UP001595807">
    <property type="component" value="Unassembled WGS sequence"/>
</dbReference>
<dbReference type="SUPFAM" id="SSF103473">
    <property type="entry name" value="MFS general substrate transporter"/>
    <property type="match status" value="1"/>
</dbReference>
<dbReference type="PROSITE" id="PS51257">
    <property type="entry name" value="PROKAR_LIPOPROTEIN"/>
    <property type="match status" value="1"/>
</dbReference>
<evidence type="ECO:0000256" key="1">
    <source>
        <dbReference type="SAM" id="Phobius"/>
    </source>
</evidence>